<accession>G7H7T8</accession>
<dbReference type="AlphaFoldDB" id="G7H7T8"/>
<evidence type="ECO:0000256" key="1">
    <source>
        <dbReference type="SAM" id="MobiDB-lite"/>
    </source>
</evidence>
<dbReference type="EMBL" id="BAEE01000091">
    <property type="protein sequence ID" value="GAB11913.1"/>
    <property type="molecule type" value="Genomic_DNA"/>
</dbReference>
<dbReference type="InterPro" id="IPR036894">
    <property type="entry name" value="YbaB-like_sf"/>
</dbReference>
<evidence type="ECO:0008006" key="4">
    <source>
        <dbReference type="Google" id="ProtNLM"/>
    </source>
</evidence>
<dbReference type="Pfam" id="PF02575">
    <property type="entry name" value="YbaB_DNA_bd"/>
    <property type="match status" value="1"/>
</dbReference>
<keyword evidence="3" id="KW-1185">Reference proteome</keyword>
<gene>
    <name evidence="2" type="ORF">GOARA_091_00310</name>
</gene>
<dbReference type="Proteomes" id="UP000035088">
    <property type="component" value="Unassembled WGS sequence"/>
</dbReference>
<feature type="compositionally biased region" description="Acidic residues" evidence="1">
    <location>
        <begin position="111"/>
        <end position="122"/>
    </location>
</feature>
<organism evidence="2 3">
    <name type="scientific">Gordonia araii NBRC 100433</name>
    <dbReference type="NCBI Taxonomy" id="1073574"/>
    <lineage>
        <taxon>Bacteria</taxon>
        <taxon>Bacillati</taxon>
        <taxon>Actinomycetota</taxon>
        <taxon>Actinomycetes</taxon>
        <taxon>Mycobacteriales</taxon>
        <taxon>Gordoniaceae</taxon>
        <taxon>Gordonia</taxon>
    </lineage>
</organism>
<dbReference type="GO" id="GO:0003677">
    <property type="term" value="F:DNA binding"/>
    <property type="evidence" value="ECO:0007669"/>
    <property type="project" value="InterPro"/>
</dbReference>
<name>G7H7T8_9ACTN</name>
<dbReference type="Gene3D" id="3.30.1310.10">
    <property type="entry name" value="Nucleoid-associated protein YbaB-like domain"/>
    <property type="match status" value="1"/>
</dbReference>
<dbReference type="STRING" id="1073574.GOARA_091_00310"/>
<reference evidence="2 3" key="1">
    <citation type="submission" date="2011-11" db="EMBL/GenBank/DDBJ databases">
        <title>Whole genome shotgun sequence of Gordonia araii NBRC 100433.</title>
        <authorList>
            <person name="Yoshida Y."/>
            <person name="Hosoyama A."/>
            <person name="Tsuchikane K."/>
            <person name="Katsumata H."/>
            <person name="Yamazaki S."/>
            <person name="Fujita N."/>
        </authorList>
    </citation>
    <scope>NUCLEOTIDE SEQUENCE [LARGE SCALE GENOMIC DNA]</scope>
    <source>
        <strain evidence="2 3">NBRC 100433</strain>
    </source>
</reference>
<feature type="region of interest" description="Disordered" evidence="1">
    <location>
        <begin position="101"/>
        <end position="122"/>
    </location>
</feature>
<comment type="caution">
    <text evidence="2">The sequence shown here is derived from an EMBL/GenBank/DDBJ whole genome shotgun (WGS) entry which is preliminary data.</text>
</comment>
<dbReference type="InterPro" id="IPR004401">
    <property type="entry name" value="YbaB/EbfC"/>
</dbReference>
<sequence length="122" mass="13134">MSWAMDELEARARRQLDSLDTVNERLAAIVETETSPDGEVTATVDGVGALVDLKLSERVSKLSGSDFASLVVSTAHAACHRAFARRAKILEEFNTEFTDLVSPGEYAENAGSDDEGDTNSVK</sequence>
<proteinExistence type="predicted"/>
<dbReference type="RefSeq" id="WP_007323987.1">
    <property type="nucleotide sequence ID" value="NZ_BAEE01000091.1"/>
</dbReference>
<evidence type="ECO:0000313" key="2">
    <source>
        <dbReference type="EMBL" id="GAB11913.1"/>
    </source>
</evidence>
<protein>
    <recommendedName>
        <fullName evidence="4">YbaB/EbfC DNA-binding family protein</fullName>
    </recommendedName>
</protein>
<evidence type="ECO:0000313" key="3">
    <source>
        <dbReference type="Proteomes" id="UP000035088"/>
    </source>
</evidence>